<dbReference type="InterPro" id="IPR013762">
    <property type="entry name" value="Integrase-like_cat_sf"/>
</dbReference>
<organism evidence="8 9">
    <name type="scientific">Aromatoleum aromaticum (strain DSM 19018 / LMG 30748 / EbN1)</name>
    <name type="common">Azoarcus sp. (strain EbN1)</name>
    <dbReference type="NCBI Taxonomy" id="76114"/>
    <lineage>
        <taxon>Bacteria</taxon>
        <taxon>Pseudomonadati</taxon>
        <taxon>Pseudomonadota</taxon>
        <taxon>Betaproteobacteria</taxon>
        <taxon>Rhodocyclales</taxon>
        <taxon>Rhodocyclaceae</taxon>
        <taxon>Aromatoleum</taxon>
    </lineage>
</organism>
<dbReference type="InterPro" id="IPR004107">
    <property type="entry name" value="Integrase_SAM-like_N"/>
</dbReference>
<dbReference type="HOGENOM" id="CLU_027562_9_1_4"/>
<dbReference type="InterPro" id="IPR044068">
    <property type="entry name" value="CB"/>
</dbReference>
<feature type="domain" description="Tyr recombinase" evidence="6">
    <location>
        <begin position="137"/>
        <end position="322"/>
    </location>
</feature>
<evidence type="ECO:0000256" key="4">
    <source>
        <dbReference type="ARBA" id="ARBA00023172"/>
    </source>
</evidence>
<dbReference type="SUPFAM" id="SSF56349">
    <property type="entry name" value="DNA breaking-rejoining enzymes"/>
    <property type="match status" value="1"/>
</dbReference>
<evidence type="ECO:0000259" key="7">
    <source>
        <dbReference type="PROSITE" id="PS51900"/>
    </source>
</evidence>
<evidence type="ECO:0000256" key="3">
    <source>
        <dbReference type="ARBA" id="ARBA00023125"/>
    </source>
</evidence>
<gene>
    <name evidence="8" type="primary">int</name>
    <name evidence="8" type="ORF">ebA1946</name>
</gene>
<dbReference type="InterPro" id="IPR002104">
    <property type="entry name" value="Integrase_catalytic"/>
</dbReference>
<dbReference type="InterPro" id="IPR050090">
    <property type="entry name" value="Tyrosine_recombinase_XerCD"/>
</dbReference>
<sequence>MVFPVSPIHHHRSPPCPRTHACRALLQRFFAERLIQQQNASPRTVGAYRDTFRLLLTYAERERGKPPAKLTLGDFNAALVLDFLAHLETERHHTVRSRNARLAAVRAFAHYVALQCPPTLQLAQQILAIPMKRFERPLLEYLSRDEVQAVLAAPDTSTWCGRRDRVMFALLYNTGARVSEMIGIRVADVTLGATSSVRLQGKGRKQRTVPLWKETAAEIRHWLKYADLRTDQPLVPNRSGRAMTRTNVAERLALAITAATTQCPRLAGRRISPHSWRHTTAMHLLQAGVDITVIALWLGHESPVTTHGYVEADLAMKERALDTLAPPETKRKRYRPSDAVLKFLESL</sequence>
<dbReference type="EMBL" id="CR555306">
    <property type="protein sequence ID" value="CAI07196.1"/>
    <property type="molecule type" value="Genomic_DNA"/>
</dbReference>
<evidence type="ECO:0000256" key="5">
    <source>
        <dbReference type="PROSITE-ProRule" id="PRU01248"/>
    </source>
</evidence>
<protein>
    <submittedName>
        <fullName evidence="8">Phage-related integrase</fullName>
    </submittedName>
</protein>
<accession>Q5P665</accession>
<keyword evidence="2" id="KW-0229">DNA integration</keyword>
<dbReference type="Pfam" id="PF00589">
    <property type="entry name" value="Phage_integrase"/>
    <property type="match status" value="1"/>
</dbReference>
<evidence type="ECO:0000256" key="1">
    <source>
        <dbReference type="ARBA" id="ARBA00022829"/>
    </source>
</evidence>
<dbReference type="Pfam" id="PF02899">
    <property type="entry name" value="Phage_int_SAM_1"/>
    <property type="match status" value="1"/>
</dbReference>
<evidence type="ECO:0000313" key="8">
    <source>
        <dbReference type="EMBL" id="CAI07196.1"/>
    </source>
</evidence>
<evidence type="ECO:0000256" key="2">
    <source>
        <dbReference type="ARBA" id="ARBA00022908"/>
    </source>
</evidence>
<dbReference type="PANTHER" id="PTHR30349">
    <property type="entry name" value="PHAGE INTEGRASE-RELATED"/>
    <property type="match status" value="1"/>
</dbReference>
<keyword evidence="9" id="KW-1185">Reference proteome</keyword>
<dbReference type="InterPro" id="IPR010998">
    <property type="entry name" value="Integrase_recombinase_N"/>
</dbReference>
<keyword evidence="1" id="KW-0159">Chromosome partition</keyword>
<dbReference type="PANTHER" id="PTHR30349:SF81">
    <property type="entry name" value="TYROSINE RECOMBINASE XERC"/>
    <property type="match status" value="1"/>
</dbReference>
<dbReference type="Proteomes" id="UP000006552">
    <property type="component" value="Chromosome"/>
</dbReference>
<dbReference type="PROSITE" id="PS51898">
    <property type="entry name" value="TYR_RECOMBINASE"/>
    <property type="match status" value="1"/>
</dbReference>
<dbReference type="GO" id="GO:0003677">
    <property type="term" value="F:DNA binding"/>
    <property type="evidence" value="ECO:0007669"/>
    <property type="project" value="UniProtKB-UniRule"/>
</dbReference>
<dbReference type="OrthoDB" id="5415821at2"/>
<evidence type="ECO:0000313" key="9">
    <source>
        <dbReference type="Proteomes" id="UP000006552"/>
    </source>
</evidence>
<reference evidence="8 9" key="1">
    <citation type="journal article" date="2005" name="Arch. Microbiol.">
        <title>The genome sequence of an anaerobic aromatic-degrading denitrifying bacterium, strain EbN1.</title>
        <authorList>
            <person name="Rabus R."/>
            <person name="Kube M."/>
            <person name="Heider J."/>
            <person name="Beck A."/>
            <person name="Heitmann K."/>
            <person name="Widdel F."/>
            <person name="Reinhardt R."/>
        </authorList>
    </citation>
    <scope>NUCLEOTIDE SEQUENCE [LARGE SCALE GENOMIC DNA]</scope>
    <source>
        <strain evidence="8 9">EbN1</strain>
    </source>
</reference>
<dbReference type="Gene3D" id="1.10.150.130">
    <property type="match status" value="1"/>
</dbReference>
<evidence type="ECO:0000259" key="6">
    <source>
        <dbReference type="PROSITE" id="PS51898"/>
    </source>
</evidence>
<keyword evidence="4" id="KW-0233">DNA recombination</keyword>
<dbReference type="STRING" id="76114.ebA1946"/>
<dbReference type="AlphaFoldDB" id="Q5P665"/>
<dbReference type="InterPro" id="IPR011010">
    <property type="entry name" value="DNA_brk_join_enz"/>
</dbReference>
<dbReference type="eggNOG" id="COG4974">
    <property type="taxonomic scope" value="Bacteria"/>
</dbReference>
<dbReference type="Gene3D" id="1.10.443.10">
    <property type="entry name" value="Intergrase catalytic core"/>
    <property type="match status" value="1"/>
</dbReference>
<feature type="domain" description="Core-binding (CB)" evidence="7">
    <location>
        <begin position="20"/>
        <end position="113"/>
    </location>
</feature>
<name>Q5P665_AROAE</name>
<proteinExistence type="predicted"/>
<dbReference type="PROSITE" id="PS51900">
    <property type="entry name" value="CB"/>
    <property type="match status" value="1"/>
</dbReference>
<dbReference type="KEGG" id="eba:ebA1946"/>
<dbReference type="GO" id="GO:0006310">
    <property type="term" value="P:DNA recombination"/>
    <property type="evidence" value="ECO:0007669"/>
    <property type="project" value="UniProtKB-KW"/>
</dbReference>
<keyword evidence="3 5" id="KW-0238">DNA-binding</keyword>
<dbReference type="GO" id="GO:0015074">
    <property type="term" value="P:DNA integration"/>
    <property type="evidence" value="ECO:0007669"/>
    <property type="project" value="UniProtKB-KW"/>
</dbReference>
<dbReference type="GO" id="GO:0007059">
    <property type="term" value="P:chromosome segregation"/>
    <property type="evidence" value="ECO:0007669"/>
    <property type="project" value="UniProtKB-KW"/>
</dbReference>